<organism evidence="1">
    <name type="scientific">Anopheles atroparvus</name>
    <name type="common">European mosquito</name>
    <dbReference type="NCBI Taxonomy" id="41427"/>
    <lineage>
        <taxon>Eukaryota</taxon>
        <taxon>Metazoa</taxon>
        <taxon>Ecdysozoa</taxon>
        <taxon>Arthropoda</taxon>
        <taxon>Hexapoda</taxon>
        <taxon>Insecta</taxon>
        <taxon>Pterygota</taxon>
        <taxon>Neoptera</taxon>
        <taxon>Endopterygota</taxon>
        <taxon>Diptera</taxon>
        <taxon>Nematocera</taxon>
        <taxon>Culicoidea</taxon>
        <taxon>Culicidae</taxon>
        <taxon>Anophelinae</taxon>
        <taxon>Anopheles</taxon>
    </lineage>
</organism>
<name>A0A182J4B9_ANOAO</name>
<proteinExistence type="predicted"/>
<dbReference type="EnsemblMetazoa" id="AATE011083-RA">
    <property type="protein sequence ID" value="AATE011083-PA.1"/>
    <property type="gene ID" value="AATE011083"/>
</dbReference>
<protein>
    <submittedName>
        <fullName evidence="1">Uncharacterized protein</fullName>
    </submittedName>
</protein>
<dbReference type="VEuPathDB" id="VectorBase:AATE011083"/>
<sequence length="196" mass="21794">MPKRNKKNAAHRTIERRILAHGANHECQVIAQRFAILQHNLLQRLTVQSHLSQVCIRLYVLQVSHAGRRCDLHEPLKAGIPGDKVCLTVYLHHSAGVSLYQHPDQTLGGVAALELGRLRPAQRLGLLAEPLLGLCEIIVVQLERFLAVCKRVPGLFAQRGEGTLFGGCIKPDSGCVEETRKVSKQHFASRRGLEKK</sequence>
<reference evidence="1" key="1">
    <citation type="submission" date="2022-08" db="UniProtKB">
        <authorList>
            <consortium name="EnsemblMetazoa"/>
        </authorList>
    </citation>
    <scope>IDENTIFICATION</scope>
    <source>
        <strain evidence="1">EBRO</strain>
    </source>
</reference>
<accession>A0A182J4B9</accession>
<dbReference type="AlphaFoldDB" id="A0A182J4B9"/>
<evidence type="ECO:0000313" key="1">
    <source>
        <dbReference type="EnsemblMetazoa" id="AATE011083-PA.1"/>
    </source>
</evidence>